<dbReference type="Proteomes" id="UP000198553">
    <property type="component" value="Unassembled WGS sequence"/>
</dbReference>
<reference evidence="2" key="1">
    <citation type="submission" date="2016-10" db="EMBL/GenBank/DDBJ databases">
        <authorList>
            <person name="Varghese N."/>
            <person name="Submissions S."/>
        </authorList>
    </citation>
    <scope>NUCLEOTIDE SEQUENCE [LARGE SCALE GENOMIC DNA]</scope>
    <source>
        <strain evidence="2">B48,IBRC-M 10115,DSM 25386,CECT 8001</strain>
    </source>
</reference>
<name>A0A1H7YQN6_9BACI</name>
<evidence type="ECO:0000313" key="1">
    <source>
        <dbReference type="EMBL" id="SEM48566.1"/>
    </source>
</evidence>
<sequence>MPVFFLGSISQALIGQALCAGEFLFVKGLVYVPVIALDKREQSNRGALCARKGSGEARTVK</sequence>
<gene>
    <name evidence="1" type="ORF">SAMN05192533_103101</name>
</gene>
<evidence type="ECO:0000313" key="2">
    <source>
        <dbReference type="Proteomes" id="UP000198553"/>
    </source>
</evidence>
<dbReference type="EMBL" id="FOBW01000003">
    <property type="protein sequence ID" value="SEM48566.1"/>
    <property type="molecule type" value="Genomic_DNA"/>
</dbReference>
<keyword evidence="2" id="KW-1185">Reference proteome</keyword>
<dbReference type="STRING" id="930146.SAMN05192533_103101"/>
<dbReference type="AlphaFoldDB" id="A0A1H7YQN6"/>
<accession>A0A1H7YQN6</accession>
<proteinExistence type="predicted"/>
<organism evidence="1 2">
    <name type="scientific">Mesobacillus persicus</name>
    <dbReference type="NCBI Taxonomy" id="930146"/>
    <lineage>
        <taxon>Bacteria</taxon>
        <taxon>Bacillati</taxon>
        <taxon>Bacillota</taxon>
        <taxon>Bacilli</taxon>
        <taxon>Bacillales</taxon>
        <taxon>Bacillaceae</taxon>
        <taxon>Mesobacillus</taxon>
    </lineage>
</organism>
<protein>
    <submittedName>
        <fullName evidence="1">Uncharacterized protein</fullName>
    </submittedName>
</protein>